<evidence type="ECO:0000313" key="10">
    <source>
        <dbReference type="EMBL" id="ADM39119.1"/>
    </source>
</evidence>
<keyword evidence="8" id="KW-1133">Transmembrane helix</keyword>
<keyword evidence="4" id="KW-0547">Nucleotide-binding</keyword>
<evidence type="ECO:0000256" key="2">
    <source>
        <dbReference type="ARBA" id="ARBA00012438"/>
    </source>
</evidence>
<feature type="transmembrane region" description="Helical" evidence="8">
    <location>
        <begin position="112"/>
        <end position="133"/>
    </location>
</feature>
<dbReference type="InterPro" id="IPR011712">
    <property type="entry name" value="Sig_transdc_His_kin_sub3_dim/P"/>
</dbReference>
<dbReference type="Pfam" id="PF13180">
    <property type="entry name" value="PDZ_2"/>
    <property type="match status" value="1"/>
</dbReference>
<keyword evidence="3" id="KW-0808">Transferase</keyword>
<dbReference type="GO" id="GO:0005524">
    <property type="term" value="F:ATP binding"/>
    <property type="evidence" value="ECO:0007669"/>
    <property type="project" value="UniProtKB-KW"/>
</dbReference>
<feature type="transmembrane region" description="Helical" evidence="8">
    <location>
        <begin position="294"/>
        <end position="314"/>
    </location>
</feature>
<evidence type="ECO:0000256" key="7">
    <source>
        <dbReference type="ARBA" id="ARBA00023012"/>
    </source>
</evidence>
<dbReference type="CDD" id="cd16917">
    <property type="entry name" value="HATPase_UhpB-NarQ-NarX-like"/>
    <property type="match status" value="1"/>
</dbReference>
<dbReference type="AlphaFoldDB" id="E0TZW2"/>
<sequence length="774" mass="89527">MKSWHNKISIFLIIISLVYVAYLTYISSNKLLVGATLEKNKANEVVITNIEEFSVAYDSGIEKGDIVKSIDNHEVNSSFNVKKKINHASSIVVERDGKDLEVKFDVMNDSNFSTFLIPLIFYIVCLFCCFFILKINESKKLLSALILVIFLLSASLAYLSAGGSAKGDLLSRCIMVFTLTTVLLNYLLFLHQYFKELGTILFSKKVFVLYFISIFNVAFELLRENLFFKDYVPKLNLLTFLLIFIIVVVYFGVILYKNKDTEQAHVLKALTIINIISFLPFLCLYLIPYVFLNIQYVSSFLTASFMLLIPFSLVYQFMTNKIYNVDFILSRLKYYGFLALTPTIILIVTFELLRRPEGDFYYIRLAVLIYIIMVAVFYYKEVLDFKFRLKRVSEKFNYQDSIYKFTQLIRDSTSLSQVFEELKNTILEVSLVSRAYVYEVSADGSIKLYDNEAVNSFEKVYQKEFRKVTSEIGKIVEFNKGFVMKIGERGGKSFVILCLSKMNTPRLTLEELSWLKTLAFYTNVSIENVMKIEELMSHLEEIKQQESNPVWLKKLMYTIEEKQRSDLARDLHDSVLARDLHDSVLQDLISLKRQCELFLADFKKDDNPCQEEVQDKLVQMNEQMSDVISMTRETCHELRPQLLYDLGLVKALSKLVAQQQERVPFHIRLNTGRFTASLDLDSQLNLYRIIQEFLSNAVKHSQASDVLIMLISIQNKIVLHYEDDGVGFDQEKNNEHSMSMGLSGIKERVRALDGRLRIETSEGKGFKADIEIEL</sequence>
<feature type="transmembrane region" description="Helical" evidence="8">
    <location>
        <begin position="235"/>
        <end position="255"/>
    </location>
</feature>
<dbReference type="InterPro" id="IPR050482">
    <property type="entry name" value="Sensor_HK_TwoCompSys"/>
</dbReference>
<dbReference type="KEGG" id="bss:BSUW23_15410"/>
<dbReference type="EC" id="2.7.13.3" evidence="2"/>
<evidence type="ECO:0000256" key="8">
    <source>
        <dbReference type="SAM" id="Phobius"/>
    </source>
</evidence>
<dbReference type="RefSeq" id="WP_003220714.1">
    <property type="nucleotide sequence ID" value="NC_014479.1"/>
</dbReference>
<organism evidence="10 11">
    <name type="scientific">Bacillus spizizenii (strain ATCC 23059 / NRRL B-14472 / W23)</name>
    <name type="common">Bacillus subtilis subsp. spizizenii</name>
    <dbReference type="NCBI Taxonomy" id="655816"/>
    <lineage>
        <taxon>Bacteria</taxon>
        <taxon>Bacillati</taxon>
        <taxon>Bacillota</taxon>
        <taxon>Bacilli</taxon>
        <taxon>Bacillales</taxon>
        <taxon>Bacillaceae</taxon>
        <taxon>Bacillus</taxon>
    </lineage>
</organism>
<dbReference type="GO" id="GO:0046983">
    <property type="term" value="F:protein dimerization activity"/>
    <property type="evidence" value="ECO:0007669"/>
    <property type="project" value="InterPro"/>
</dbReference>
<evidence type="ECO:0000256" key="5">
    <source>
        <dbReference type="ARBA" id="ARBA00022777"/>
    </source>
</evidence>
<proteinExistence type="predicted"/>
<dbReference type="Gene3D" id="1.20.5.1930">
    <property type="match status" value="1"/>
</dbReference>
<feature type="transmembrane region" description="Helical" evidence="8">
    <location>
        <begin position="206"/>
        <end position="223"/>
    </location>
</feature>
<dbReference type="Pfam" id="PF07730">
    <property type="entry name" value="HisKA_3"/>
    <property type="match status" value="1"/>
</dbReference>
<dbReference type="SUPFAM" id="SSF50156">
    <property type="entry name" value="PDZ domain-like"/>
    <property type="match status" value="1"/>
</dbReference>
<dbReference type="InterPro" id="IPR036034">
    <property type="entry name" value="PDZ_sf"/>
</dbReference>
<dbReference type="SUPFAM" id="SSF55874">
    <property type="entry name" value="ATPase domain of HSP90 chaperone/DNA topoisomerase II/histidine kinase"/>
    <property type="match status" value="1"/>
</dbReference>
<dbReference type="SMART" id="SM00387">
    <property type="entry name" value="HATPase_c"/>
    <property type="match status" value="1"/>
</dbReference>
<feature type="transmembrane region" description="Helical" evidence="8">
    <location>
        <begin position="360"/>
        <end position="379"/>
    </location>
</feature>
<dbReference type="GO" id="GO:0000155">
    <property type="term" value="F:phosphorelay sensor kinase activity"/>
    <property type="evidence" value="ECO:0007669"/>
    <property type="project" value="InterPro"/>
</dbReference>
<feature type="transmembrane region" description="Helical" evidence="8">
    <location>
        <begin position="169"/>
        <end position="194"/>
    </location>
</feature>
<accession>E0TZW2</accession>
<evidence type="ECO:0000256" key="4">
    <source>
        <dbReference type="ARBA" id="ARBA00022741"/>
    </source>
</evidence>
<comment type="catalytic activity">
    <reaction evidence="1">
        <text>ATP + protein L-histidine = ADP + protein N-phospho-L-histidine.</text>
        <dbReference type="EC" id="2.7.13.3"/>
    </reaction>
</comment>
<dbReference type="InterPro" id="IPR003594">
    <property type="entry name" value="HATPase_dom"/>
</dbReference>
<evidence type="ECO:0000313" key="11">
    <source>
        <dbReference type="Proteomes" id="UP000002233"/>
    </source>
</evidence>
<dbReference type="HOGENOM" id="CLU_021465_0_0_9"/>
<dbReference type="PANTHER" id="PTHR24421">
    <property type="entry name" value="NITRATE/NITRITE SENSOR PROTEIN NARX-RELATED"/>
    <property type="match status" value="1"/>
</dbReference>
<feature type="transmembrane region" description="Helical" evidence="8">
    <location>
        <begin position="267"/>
        <end position="288"/>
    </location>
</feature>
<evidence type="ECO:0000259" key="9">
    <source>
        <dbReference type="PROSITE" id="PS50109"/>
    </source>
</evidence>
<keyword evidence="6" id="KW-0067">ATP-binding</keyword>
<dbReference type="Gene3D" id="2.30.42.10">
    <property type="match status" value="1"/>
</dbReference>
<feature type="transmembrane region" description="Helical" evidence="8">
    <location>
        <begin position="145"/>
        <end position="163"/>
    </location>
</feature>
<feature type="domain" description="Histidine kinase" evidence="9">
    <location>
        <begin position="686"/>
        <end position="774"/>
    </location>
</feature>
<dbReference type="PANTHER" id="PTHR24421:SF60">
    <property type="entry name" value="SENSOR HISTIDINE KINASE COMP"/>
    <property type="match status" value="1"/>
</dbReference>
<reference evidence="10 11" key="2">
    <citation type="journal article" date="2011" name="Microbiology">
        <title>The genome sequence of Bacillus subtilis subsp. spizizenii W23: insights into speciation within the B. subtilis complex and into the history of B. subtilis genetics.</title>
        <authorList>
            <person name="Zeigler D.R."/>
        </authorList>
    </citation>
    <scope>NUCLEOTIDE SEQUENCE [LARGE SCALE GENOMIC DNA]</scope>
    <source>
        <strain evidence="11">ATCC 23059 / NRRL B-14472 / W23</strain>
    </source>
</reference>
<protein>
    <recommendedName>
        <fullName evidence="2">histidine kinase</fullName>
        <ecNumber evidence="2">2.7.13.3</ecNumber>
    </recommendedName>
</protein>
<feature type="transmembrane region" description="Helical" evidence="8">
    <location>
        <begin position="7"/>
        <end position="26"/>
    </location>
</feature>
<dbReference type="Gene3D" id="3.30.565.10">
    <property type="entry name" value="Histidine kinase-like ATPase, C-terminal domain"/>
    <property type="match status" value="1"/>
</dbReference>
<dbReference type="GO" id="GO:0016020">
    <property type="term" value="C:membrane"/>
    <property type="evidence" value="ECO:0007669"/>
    <property type="project" value="InterPro"/>
</dbReference>
<dbReference type="InterPro" id="IPR036890">
    <property type="entry name" value="HATPase_C_sf"/>
</dbReference>
<dbReference type="Proteomes" id="UP000002233">
    <property type="component" value="Chromosome"/>
</dbReference>
<keyword evidence="8" id="KW-0472">Membrane</keyword>
<dbReference type="InterPro" id="IPR005467">
    <property type="entry name" value="His_kinase_dom"/>
</dbReference>
<keyword evidence="7" id="KW-0902">Two-component regulatory system</keyword>
<keyword evidence="5 10" id="KW-0418">Kinase</keyword>
<dbReference type="Pfam" id="PF02518">
    <property type="entry name" value="HATPase_c"/>
    <property type="match status" value="1"/>
</dbReference>
<dbReference type="InterPro" id="IPR001478">
    <property type="entry name" value="PDZ"/>
</dbReference>
<evidence type="ECO:0000256" key="3">
    <source>
        <dbReference type="ARBA" id="ARBA00022679"/>
    </source>
</evidence>
<gene>
    <name evidence="10" type="primary">comP</name>
    <name evidence="10" type="ordered locus">BSUW23_15410</name>
</gene>
<feature type="transmembrane region" description="Helical" evidence="8">
    <location>
        <begin position="334"/>
        <end position="354"/>
    </location>
</feature>
<reference key="1">
    <citation type="submission" date="2010-08" db="EMBL/GenBank/DDBJ databases">
        <authorList>
            <person name="Zeigler D.R."/>
        </authorList>
    </citation>
    <scope>NUCLEOTIDE SEQUENCE</scope>
    <source>
        <strain>W23</strain>
    </source>
</reference>
<dbReference type="PROSITE" id="PS50109">
    <property type="entry name" value="HIS_KIN"/>
    <property type="match status" value="1"/>
</dbReference>
<evidence type="ECO:0000256" key="1">
    <source>
        <dbReference type="ARBA" id="ARBA00000085"/>
    </source>
</evidence>
<name>E0TZW2_BACSH</name>
<keyword evidence="8" id="KW-0812">Transmembrane</keyword>
<evidence type="ECO:0000256" key="6">
    <source>
        <dbReference type="ARBA" id="ARBA00022840"/>
    </source>
</evidence>
<dbReference type="EMBL" id="CP002183">
    <property type="protein sequence ID" value="ADM39119.1"/>
    <property type="molecule type" value="Genomic_DNA"/>
</dbReference>